<feature type="compositionally biased region" description="Polar residues" evidence="3">
    <location>
        <begin position="93"/>
        <end position="103"/>
    </location>
</feature>
<sequence>MLIMKLASQALLAIIVIIFIQPNMGKSCRDMAQALRDCMIKQECMSTGERTLQECLHERKYADECHAYRVAYFECKRGQLDMRTRFRGPKGGSNKSQDKNSST</sequence>
<proteinExistence type="inferred from homology"/>
<dbReference type="AlphaFoldDB" id="F0X2Y9"/>
<organism evidence="5">
    <name type="scientific">Albugo laibachii Nc14</name>
    <dbReference type="NCBI Taxonomy" id="890382"/>
    <lineage>
        <taxon>Eukaryota</taxon>
        <taxon>Sar</taxon>
        <taxon>Stramenopiles</taxon>
        <taxon>Oomycota</taxon>
        <taxon>Peronosporomycetes</taxon>
        <taxon>Albuginales</taxon>
        <taxon>Albuginaceae</taxon>
        <taxon>Albugo</taxon>
    </lineage>
</organism>
<dbReference type="GO" id="GO:0005739">
    <property type="term" value="C:mitochondrion"/>
    <property type="evidence" value="ECO:0007669"/>
    <property type="project" value="TreeGrafter"/>
</dbReference>
<dbReference type="PANTHER" id="PTHR28627:SF1">
    <property type="entry name" value="CYTOCHROME C OXIDASE ASSEMBLY FACTOR 5"/>
    <property type="match status" value="1"/>
</dbReference>
<dbReference type="HOGENOM" id="CLU_138069_3_0_1"/>
<feature type="signal peptide" evidence="4">
    <location>
        <begin position="1"/>
        <end position="25"/>
    </location>
</feature>
<reference evidence="5" key="2">
    <citation type="submission" date="2011-02" db="EMBL/GenBank/DDBJ databases">
        <authorList>
            <person name="MacLean D."/>
        </authorList>
    </citation>
    <scope>NUCLEOTIDE SEQUENCE</scope>
</reference>
<protein>
    <submittedName>
        <fullName evidence="5">Uncharacterized protein AlNc14C2602G13266</fullName>
    </submittedName>
</protein>
<name>F0X2Y9_9STRA</name>
<evidence type="ECO:0000313" key="5">
    <source>
        <dbReference type="EMBL" id="CCA28364.1"/>
    </source>
</evidence>
<accession>F0X2Y9</accession>
<dbReference type="GO" id="GO:0033617">
    <property type="term" value="P:mitochondrial respiratory chain complex IV assembly"/>
    <property type="evidence" value="ECO:0007669"/>
    <property type="project" value="TreeGrafter"/>
</dbReference>
<dbReference type="Pfam" id="PF10203">
    <property type="entry name" value="Pet191_N"/>
    <property type="match status" value="1"/>
</dbReference>
<reference evidence="5" key="1">
    <citation type="journal article" date="2011" name="PLoS Biol.">
        <title>Gene gain and loss during evolution of obligate parasitism in the white rust pathogen of Arabidopsis thaliana.</title>
        <authorList>
            <person name="Kemen E."/>
            <person name="Gardiner A."/>
            <person name="Schultz-Larsen T."/>
            <person name="Kemen A.C."/>
            <person name="Balmuth A.L."/>
            <person name="Robert-Seilaniantz A."/>
            <person name="Bailey K."/>
            <person name="Holub E."/>
            <person name="Studholme D.J."/>
            <person name="Maclean D."/>
            <person name="Jones J.D."/>
        </authorList>
    </citation>
    <scope>NUCLEOTIDE SEQUENCE</scope>
</reference>
<evidence type="ECO:0000256" key="4">
    <source>
        <dbReference type="SAM" id="SignalP"/>
    </source>
</evidence>
<feature type="region of interest" description="Disordered" evidence="3">
    <location>
        <begin position="83"/>
        <end position="103"/>
    </location>
</feature>
<evidence type="ECO:0000256" key="2">
    <source>
        <dbReference type="ARBA" id="ARBA00023157"/>
    </source>
</evidence>
<keyword evidence="2" id="KW-1015">Disulfide bond</keyword>
<gene>
    <name evidence="5" type="primary">AlNc14C2602G13266</name>
    <name evidence="5" type="ORF">ALNC14_145080</name>
</gene>
<evidence type="ECO:0000256" key="3">
    <source>
        <dbReference type="SAM" id="MobiDB-lite"/>
    </source>
</evidence>
<dbReference type="InterPro" id="IPR018793">
    <property type="entry name" value="Cyt_c_oxidase_assmbl_Pet191"/>
</dbReference>
<keyword evidence="4" id="KW-0732">Signal</keyword>
<dbReference type="PROSITE" id="PS51808">
    <property type="entry name" value="CHCH"/>
    <property type="match status" value="1"/>
</dbReference>
<feature type="chain" id="PRO_5003260071" evidence="4">
    <location>
        <begin position="26"/>
        <end position="103"/>
    </location>
</feature>
<dbReference type="EMBL" id="FR825641">
    <property type="protein sequence ID" value="CCA28364.1"/>
    <property type="molecule type" value="Genomic_DNA"/>
</dbReference>
<comment type="similarity">
    <text evidence="1">Belongs to the PET191 family.</text>
</comment>
<evidence type="ECO:0000256" key="1">
    <source>
        <dbReference type="ARBA" id="ARBA00007785"/>
    </source>
</evidence>
<dbReference type="PANTHER" id="PTHR28627">
    <property type="entry name" value="CYTOCHROME C OXIDASE ASSEMBLY FACTOR 5"/>
    <property type="match status" value="1"/>
</dbReference>